<gene>
    <name evidence="5" type="ORF">SAMN05443545_1132</name>
</gene>
<dbReference type="STRING" id="574349.SAMN05443545_1132"/>
<dbReference type="InterPro" id="IPR036390">
    <property type="entry name" value="WH_DNA-bd_sf"/>
</dbReference>
<dbReference type="Proteomes" id="UP000198500">
    <property type="component" value="Unassembled WGS sequence"/>
</dbReference>
<dbReference type="InterPro" id="IPR011711">
    <property type="entry name" value="GntR_C"/>
</dbReference>
<evidence type="ECO:0000313" key="5">
    <source>
        <dbReference type="EMBL" id="SDY18269.1"/>
    </source>
</evidence>
<dbReference type="InterPro" id="IPR000524">
    <property type="entry name" value="Tscrpt_reg_HTH_GntR"/>
</dbReference>
<dbReference type="InterPro" id="IPR008920">
    <property type="entry name" value="TF_FadR/GntR_C"/>
</dbReference>
<sequence length="324" mass="37265">MKTLKEQLYSALNKGLESGRLEPGLVLLEGNIADLFGMSRSPVRQTLRQLHDEGKISRFDGRGYLVGEHPDDIIRRPLTHDDIKDVEGMTSVERQDSWLLHAETVERDVVLSSMKGRFELNELQLARVLDVSRTVTHRILLHLQSIGVLEKVKYSSWNVVPLDDDRLHNLYEARRQLEPFMIGRATTRIPREQVEDYINKLSYASEHYPDIKSDFLDELENDLHCDAISQGANQEILNMLSRTRPILLISKHLLGDSIALPDEEPFFDEHRWVFDKILKLQAAEASKALDEHLTRSESKVLDRLALFRAEGRVDIPPYLKDADK</sequence>
<dbReference type="PANTHER" id="PTHR43537:SF24">
    <property type="entry name" value="GLUCONATE OPERON TRANSCRIPTIONAL REPRESSOR"/>
    <property type="match status" value="1"/>
</dbReference>
<evidence type="ECO:0000256" key="3">
    <source>
        <dbReference type="ARBA" id="ARBA00023163"/>
    </source>
</evidence>
<protein>
    <submittedName>
        <fullName evidence="5">Transcriptional regulator, GntR family</fullName>
    </submittedName>
</protein>
<dbReference type="SUPFAM" id="SSF48008">
    <property type="entry name" value="GntR ligand-binding domain-like"/>
    <property type="match status" value="1"/>
</dbReference>
<accession>A0A1H3HU94</accession>
<dbReference type="GO" id="GO:0003677">
    <property type="term" value="F:DNA binding"/>
    <property type="evidence" value="ECO:0007669"/>
    <property type="project" value="UniProtKB-KW"/>
</dbReference>
<evidence type="ECO:0000313" key="6">
    <source>
        <dbReference type="Proteomes" id="UP000198500"/>
    </source>
</evidence>
<feature type="domain" description="HTH gntR-type" evidence="4">
    <location>
        <begin position="2"/>
        <end position="69"/>
    </location>
</feature>
<dbReference type="AlphaFoldDB" id="A0A1H3HU94"/>
<evidence type="ECO:0000256" key="2">
    <source>
        <dbReference type="ARBA" id="ARBA00023125"/>
    </source>
</evidence>
<dbReference type="RefSeq" id="WP_308428105.1">
    <property type="nucleotide sequence ID" value="NZ_BMXH01000017.1"/>
</dbReference>
<keyword evidence="6" id="KW-1185">Reference proteome</keyword>
<dbReference type="Gene3D" id="1.10.10.10">
    <property type="entry name" value="Winged helix-like DNA-binding domain superfamily/Winged helix DNA-binding domain"/>
    <property type="match status" value="1"/>
</dbReference>
<organism evidence="5 6">
    <name type="scientific">Aidingimonas halophila</name>
    <dbReference type="NCBI Taxonomy" id="574349"/>
    <lineage>
        <taxon>Bacteria</taxon>
        <taxon>Pseudomonadati</taxon>
        <taxon>Pseudomonadota</taxon>
        <taxon>Gammaproteobacteria</taxon>
        <taxon>Oceanospirillales</taxon>
        <taxon>Halomonadaceae</taxon>
        <taxon>Aidingimonas</taxon>
    </lineage>
</organism>
<dbReference type="InterPro" id="IPR036388">
    <property type="entry name" value="WH-like_DNA-bd_sf"/>
</dbReference>
<dbReference type="PANTHER" id="PTHR43537">
    <property type="entry name" value="TRANSCRIPTIONAL REGULATOR, GNTR FAMILY"/>
    <property type="match status" value="1"/>
</dbReference>
<dbReference type="EMBL" id="FNNI01000013">
    <property type="protein sequence ID" value="SDY18269.1"/>
    <property type="molecule type" value="Genomic_DNA"/>
</dbReference>
<keyword evidence="2" id="KW-0238">DNA-binding</keyword>
<keyword evidence="3" id="KW-0804">Transcription</keyword>
<dbReference type="Pfam" id="PF07729">
    <property type="entry name" value="FCD"/>
    <property type="match status" value="1"/>
</dbReference>
<dbReference type="Gene3D" id="1.20.120.530">
    <property type="entry name" value="GntR ligand-binding domain-like"/>
    <property type="match status" value="1"/>
</dbReference>
<dbReference type="SMART" id="SM00345">
    <property type="entry name" value="HTH_GNTR"/>
    <property type="match status" value="1"/>
</dbReference>
<dbReference type="PROSITE" id="PS50949">
    <property type="entry name" value="HTH_GNTR"/>
    <property type="match status" value="1"/>
</dbReference>
<reference evidence="5 6" key="1">
    <citation type="submission" date="2016-10" db="EMBL/GenBank/DDBJ databases">
        <authorList>
            <person name="de Groot N.N."/>
        </authorList>
    </citation>
    <scope>NUCLEOTIDE SEQUENCE [LARGE SCALE GENOMIC DNA]</scope>
    <source>
        <strain evidence="5 6">DSM 19219</strain>
    </source>
</reference>
<name>A0A1H3HU94_9GAMM</name>
<proteinExistence type="predicted"/>
<evidence type="ECO:0000259" key="4">
    <source>
        <dbReference type="PROSITE" id="PS50949"/>
    </source>
</evidence>
<dbReference type="Pfam" id="PF00392">
    <property type="entry name" value="GntR"/>
    <property type="match status" value="1"/>
</dbReference>
<dbReference type="SUPFAM" id="SSF46785">
    <property type="entry name" value="Winged helix' DNA-binding domain"/>
    <property type="match status" value="2"/>
</dbReference>
<evidence type="ECO:0000256" key="1">
    <source>
        <dbReference type="ARBA" id="ARBA00023015"/>
    </source>
</evidence>
<keyword evidence="1" id="KW-0805">Transcription regulation</keyword>
<dbReference type="GO" id="GO:0003700">
    <property type="term" value="F:DNA-binding transcription factor activity"/>
    <property type="evidence" value="ECO:0007669"/>
    <property type="project" value="InterPro"/>
</dbReference>